<evidence type="ECO:0000313" key="1">
    <source>
        <dbReference type="EMBL" id="GFR49812.1"/>
    </source>
</evidence>
<protein>
    <submittedName>
        <fullName evidence="1">Uncharacterized protein</fullName>
    </submittedName>
</protein>
<name>A0AAD3DZQ2_9CHLO</name>
<proteinExistence type="predicted"/>
<gene>
    <name evidence="1" type="ORF">Agub_g11752</name>
</gene>
<accession>A0AAD3DZQ2</accession>
<comment type="caution">
    <text evidence="1">The sequence shown here is derived from an EMBL/GenBank/DDBJ whole genome shotgun (WGS) entry which is preliminary data.</text>
</comment>
<feature type="non-terminal residue" evidence="1">
    <location>
        <position position="102"/>
    </location>
</feature>
<reference evidence="1 2" key="1">
    <citation type="journal article" date="2021" name="Sci. Rep.">
        <title>Genome sequencing of the multicellular alga Astrephomene provides insights into convergent evolution of germ-soma differentiation.</title>
        <authorList>
            <person name="Yamashita S."/>
            <person name="Yamamoto K."/>
            <person name="Matsuzaki R."/>
            <person name="Suzuki S."/>
            <person name="Yamaguchi H."/>
            <person name="Hirooka S."/>
            <person name="Minakuchi Y."/>
            <person name="Miyagishima S."/>
            <person name="Kawachi M."/>
            <person name="Toyoda A."/>
            <person name="Nozaki H."/>
        </authorList>
    </citation>
    <scope>NUCLEOTIDE SEQUENCE [LARGE SCALE GENOMIC DNA]</scope>
    <source>
        <strain evidence="1 2">NIES-4017</strain>
    </source>
</reference>
<dbReference type="Proteomes" id="UP001054857">
    <property type="component" value="Unassembled WGS sequence"/>
</dbReference>
<sequence length="102" mass="11356">EAVQAAQGNPAGSGVRLHLLGNYTWIQAGRDEVKPPFKYPTGVCFVNPVSSMVITPGLQVCARPDEYMFYEEMHVGSRFHQWFANKGVLPRLQELGLLLPKV</sequence>
<dbReference type="EMBL" id="BMAR01000033">
    <property type="protein sequence ID" value="GFR49812.1"/>
    <property type="molecule type" value="Genomic_DNA"/>
</dbReference>
<keyword evidence="2" id="KW-1185">Reference proteome</keyword>
<evidence type="ECO:0000313" key="2">
    <source>
        <dbReference type="Proteomes" id="UP001054857"/>
    </source>
</evidence>
<dbReference type="AlphaFoldDB" id="A0AAD3DZQ2"/>
<organism evidence="1 2">
    <name type="scientific">Astrephomene gubernaculifera</name>
    <dbReference type="NCBI Taxonomy" id="47775"/>
    <lineage>
        <taxon>Eukaryota</taxon>
        <taxon>Viridiplantae</taxon>
        <taxon>Chlorophyta</taxon>
        <taxon>core chlorophytes</taxon>
        <taxon>Chlorophyceae</taxon>
        <taxon>CS clade</taxon>
        <taxon>Chlamydomonadales</taxon>
        <taxon>Astrephomenaceae</taxon>
        <taxon>Astrephomene</taxon>
    </lineage>
</organism>